<evidence type="ECO:0000313" key="7">
    <source>
        <dbReference type="Proteomes" id="UP001432075"/>
    </source>
</evidence>
<evidence type="ECO:0000256" key="3">
    <source>
        <dbReference type="ARBA" id="ARBA00023163"/>
    </source>
</evidence>
<protein>
    <submittedName>
        <fullName evidence="6">TetR/AcrR family transcriptional regulator</fullName>
    </submittedName>
</protein>
<dbReference type="InterPro" id="IPR001647">
    <property type="entry name" value="HTH_TetR"/>
</dbReference>
<dbReference type="PANTHER" id="PTHR30055">
    <property type="entry name" value="HTH-TYPE TRANSCRIPTIONAL REGULATOR RUTR"/>
    <property type="match status" value="1"/>
</dbReference>
<evidence type="ECO:0000256" key="1">
    <source>
        <dbReference type="ARBA" id="ARBA00023015"/>
    </source>
</evidence>
<evidence type="ECO:0000313" key="6">
    <source>
        <dbReference type="EMBL" id="WUO51535.1"/>
    </source>
</evidence>
<dbReference type="SUPFAM" id="SSF46689">
    <property type="entry name" value="Homeodomain-like"/>
    <property type="match status" value="1"/>
</dbReference>
<dbReference type="NCBIfam" id="NF041196">
    <property type="entry name" value="ScbR_bind_reg"/>
    <property type="match status" value="1"/>
</dbReference>
<feature type="domain" description="HTH tetR-type" evidence="5">
    <location>
        <begin position="8"/>
        <end position="68"/>
    </location>
</feature>
<keyword evidence="6" id="KW-0614">Plasmid</keyword>
<organism evidence="6 7">
    <name type="scientific">Streptomyces goshikiensis</name>
    <dbReference type="NCBI Taxonomy" id="1942"/>
    <lineage>
        <taxon>Bacteria</taxon>
        <taxon>Bacillati</taxon>
        <taxon>Actinomycetota</taxon>
        <taxon>Actinomycetes</taxon>
        <taxon>Kitasatosporales</taxon>
        <taxon>Streptomycetaceae</taxon>
        <taxon>Streptomyces</taxon>
    </lineage>
</organism>
<dbReference type="InterPro" id="IPR054126">
    <property type="entry name" value="CprB_TetR_C"/>
</dbReference>
<name>A0ABZ1RXM4_9ACTN</name>
<feature type="DNA-binding region" description="H-T-H motif" evidence="4">
    <location>
        <begin position="31"/>
        <end position="50"/>
    </location>
</feature>
<dbReference type="Gene3D" id="1.10.357.10">
    <property type="entry name" value="Tetracycline Repressor, domain 2"/>
    <property type="match status" value="1"/>
</dbReference>
<keyword evidence="2 4" id="KW-0238">DNA-binding</keyword>
<dbReference type="InterPro" id="IPR023772">
    <property type="entry name" value="DNA-bd_HTH_TetR-type_CS"/>
</dbReference>
<keyword evidence="3" id="KW-0804">Transcription</keyword>
<dbReference type="SUPFAM" id="SSF48498">
    <property type="entry name" value="Tetracyclin repressor-like, C-terminal domain"/>
    <property type="match status" value="1"/>
</dbReference>
<dbReference type="InterPro" id="IPR036271">
    <property type="entry name" value="Tet_transcr_reg_TetR-rel_C_sf"/>
</dbReference>
<dbReference type="EMBL" id="CP108058">
    <property type="protein sequence ID" value="WUO51535.1"/>
    <property type="molecule type" value="Genomic_DNA"/>
</dbReference>
<accession>A0ABZ1RXM4</accession>
<evidence type="ECO:0000256" key="4">
    <source>
        <dbReference type="PROSITE-ProRule" id="PRU00335"/>
    </source>
</evidence>
<dbReference type="PANTHER" id="PTHR30055:SF234">
    <property type="entry name" value="HTH-TYPE TRANSCRIPTIONAL REGULATOR BETI"/>
    <property type="match status" value="1"/>
</dbReference>
<keyword evidence="7" id="KW-1185">Reference proteome</keyword>
<dbReference type="InterPro" id="IPR050109">
    <property type="entry name" value="HTH-type_TetR-like_transc_reg"/>
</dbReference>
<dbReference type="InterPro" id="IPR047923">
    <property type="entry name" value="ArpA-like"/>
</dbReference>
<dbReference type="PROSITE" id="PS01081">
    <property type="entry name" value="HTH_TETR_1"/>
    <property type="match status" value="1"/>
</dbReference>
<dbReference type="RefSeq" id="WP_328777788.1">
    <property type="nucleotide sequence ID" value="NZ_CP108058.1"/>
</dbReference>
<dbReference type="InterPro" id="IPR009057">
    <property type="entry name" value="Homeodomain-like_sf"/>
</dbReference>
<reference evidence="6" key="1">
    <citation type="submission" date="2022-10" db="EMBL/GenBank/DDBJ databases">
        <title>The complete genomes of actinobacterial strains from the NBC collection.</title>
        <authorList>
            <person name="Joergensen T.S."/>
            <person name="Alvarez Arevalo M."/>
            <person name="Sterndorff E.B."/>
            <person name="Faurdal D."/>
            <person name="Vuksanovic O."/>
            <person name="Mourched A.-S."/>
            <person name="Charusanti P."/>
            <person name="Shaw S."/>
            <person name="Blin K."/>
            <person name="Weber T."/>
        </authorList>
    </citation>
    <scope>NUCLEOTIDE SEQUENCE</scope>
    <source>
        <strain evidence="6">NBC_00283</strain>
        <plasmid evidence="6">unnamed1</plasmid>
    </source>
</reference>
<geneLocation type="plasmid" evidence="6 7">
    <name>unnamed1</name>
</geneLocation>
<dbReference type="Pfam" id="PF00440">
    <property type="entry name" value="TetR_N"/>
    <property type="match status" value="1"/>
</dbReference>
<gene>
    <name evidence="6" type="ORF">OHU17_37465</name>
</gene>
<evidence type="ECO:0000259" key="5">
    <source>
        <dbReference type="PROSITE" id="PS50977"/>
    </source>
</evidence>
<dbReference type="Pfam" id="PF21935">
    <property type="entry name" value="TetR_C_45"/>
    <property type="match status" value="1"/>
</dbReference>
<sequence length="203" mass="22451">MAQQARGTRSRRSILEAAARVFDERGYDGASTTDILVRTGLARGALYHHFASKEAIAIALIEAQTEALVAPPNEVKLQATIDLTLEFARRLQRDPVLRASVRLTVEQTSFTYPERTPYQWSTEVIAALLAEAAEQGEILPDADLDELTTFIVGAFTGVQLMSQVYSGRQDLLERVTSMWRLLLPGFATPAMISRLRTTPAQES</sequence>
<evidence type="ECO:0000256" key="2">
    <source>
        <dbReference type="ARBA" id="ARBA00023125"/>
    </source>
</evidence>
<dbReference type="Proteomes" id="UP001432075">
    <property type="component" value="Plasmid unnamed1"/>
</dbReference>
<dbReference type="PRINTS" id="PR00455">
    <property type="entry name" value="HTHTETR"/>
</dbReference>
<dbReference type="PROSITE" id="PS50977">
    <property type="entry name" value="HTH_TETR_2"/>
    <property type="match status" value="1"/>
</dbReference>
<proteinExistence type="predicted"/>
<keyword evidence="1" id="KW-0805">Transcription regulation</keyword>